<protein>
    <submittedName>
        <fullName evidence="1">Uncharacterized protein</fullName>
    </submittedName>
</protein>
<gene>
    <name evidence="1" type="ORF">PR048_000899</name>
</gene>
<organism evidence="1 2">
    <name type="scientific">Dryococelus australis</name>
    <dbReference type="NCBI Taxonomy" id="614101"/>
    <lineage>
        <taxon>Eukaryota</taxon>
        <taxon>Metazoa</taxon>
        <taxon>Ecdysozoa</taxon>
        <taxon>Arthropoda</taxon>
        <taxon>Hexapoda</taxon>
        <taxon>Insecta</taxon>
        <taxon>Pterygota</taxon>
        <taxon>Neoptera</taxon>
        <taxon>Polyneoptera</taxon>
        <taxon>Phasmatodea</taxon>
        <taxon>Verophasmatodea</taxon>
        <taxon>Anareolatae</taxon>
        <taxon>Phasmatidae</taxon>
        <taxon>Eurycanthinae</taxon>
        <taxon>Dryococelus</taxon>
    </lineage>
</organism>
<evidence type="ECO:0000313" key="2">
    <source>
        <dbReference type="Proteomes" id="UP001159363"/>
    </source>
</evidence>
<sequence length="134" mass="15091">MVHAIVVQALHPSECEVLYYRFYSSSETSVAERRGGGLLRPPKLFDTPAEKKELTRHVARRVQVQFHMKLAQCLVPPPTGSQAVVRGGYTERGWKEVAELPVVWQGWASSGLGLALLCSTRDNLMQVREIVEFR</sequence>
<accession>A0ABQ9IFV6</accession>
<dbReference type="Proteomes" id="UP001159363">
    <property type="component" value="Chromosome 1"/>
</dbReference>
<evidence type="ECO:0000313" key="1">
    <source>
        <dbReference type="EMBL" id="KAJ8895563.1"/>
    </source>
</evidence>
<keyword evidence="2" id="KW-1185">Reference proteome</keyword>
<proteinExistence type="predicted"/>
<comment type="caution">
    <text evidence="1">The sequence shown here is derived from an EMBL/GenBank/DDBJ whole genome shotgun (WGS) entry which is preliminary data.</text>
</comment>
<name>A0ABQ9IFV6_9NEOP</name>
<dbReference type="EMBL" id="JARBHB010000001">
    <property type="protein sequence ID" value="KAJ8895563.1"/>
    <property type="molecule type" value="Genomic_DNA"/>
</dbReference>
<reference evidence="1 2" key="1">
    <citation type="submission" date="2023-02" db="EMBL/GenBank/DDBJ databases">
        <title>LHISI_Scaffold_Assembly.</title>
        <authorList>
            <person name="Stuart O.P."/>
            <person name="Cleave R."/>
            <person name="Magrath M.J.L."/>
            <person name="Mikheyev A.S."/>
        </authorList>
    </citation>
    <scope>NUCLEOTIDE SEQUENCE [LARGE SCALE GENOMIC DNA]</scope>
    <source>
        <strain evidence="1">Daus_M_001</strain>
        <tissue evidence="1">Leg muscle</tissue>
    </source>
</reference>